<protein>
    <submittedName>
        <fullName evidence="2">Uncharacterized protein</fullName>
    </submittedName>
</protein>
<name>A0A7J8QM00_GOSRA</name>
<dbReference type="Proteomes" id="UP000593578">
    <property type="component" value="Unassembled WGS sequence"/>
</dbReference>
<sequence>MVSMAVHRNLLRLRGFCLTPTERLLVYPFMLNGSVRSCLRGTGCSVFAYLFRHVLYMFGK</sequence>
<dbReference type="EMBL" id="JABEZZ010000013">
    <property type="protein sequence ID" value="MBA0602236.1"/>
    <property type="molecule type" value="Genomic_DNA"/>
</dbReference>
<dbReference type="SUPFAM" id="SSF56112">
    <property type="entry name" value="Protein kinase-like (PK-like)"/>
    <property type="match status" value="1"/>
</dbReference>
<gene>
    <name evidence="2" type="ORF">Gorai_002425</name>
</gene>
<comment type="caution">
    <text evidence="2">The sequence shown here is derived from an EMBL/GenBank/DDBJ whole genome shotgun (WGS) entry which is preliminary data.</text>
</comment>
<accession>A0A7J8QM00</accession>
<dbReference type="Gene3D" id="1.10.510.10">
    <property type="entry name" value="Transferase(Phosphotransferase) domain 1"/>
    <property type="match status" value="1"/>
</dbReference>
<dbReference type="PANTHER" id="PTHR47988">
    <property type="entry name" value="SOMATIC EMBRYOGENESIS RECEPTOR KINASE 1"/>
    <property type="match status" value="1"/>
</dbReference>
<evidence type="ECO:0000256" key="1">
    <source>
        <dbReference type="ARBA" id="ARBA00022729"/>
    </source>
</evidence>
<keyword evidence="1" id="KW-0732">Signal</keyword>
<proteinExistence type="predicted"/>
<evidence type="ECO:0000313" key="2">
    <source>
        <dbReference type="EMBL" id="MBA0602236.1"/>
    </source>
</evidence>
<evidence type="ECO:0000313" key="3">
    <source>
        <dbReference type="Proteomes" id="UP000593578"/>
    </source>
</evidence>
<organism evidence="2 3">
    <name type="scientific">Gossypium raimondii</name>
    <name type="common">Peruvian cotton</name>
    <name type="synonym">Gossypium klotzschianum subsp. raimondii</name>
    <dbReference type="NCBI Taxonomy" id="29730"/>
    <lineage>
        <taxon>Eukaryota</taxon>
        <taxon>Viridiplantae</taxon>
        <taxon>Streptophyta</taxon>
        <taxon>Embryophyta</taxon>
        <taxon>Tracheophyta</taxon>
        <taxon>Spermatophyta</taxon>
        <taxon>Magnoliopsida</taxon>
        <taxon>eudicotyledons</taxon>
        <taxon>Gunneridae</taxon>
        <taxon>Pentapetalae</taxon>
        <taxon>rosids</taxon>
        <taxon>malvids</taxon>
        <taxon>Malvales</taxon>
        <taxon>Malvaceae</taxon>
        <taxon>Malvoideae</taxon>
        <taxon>Gossypium</taxon>
    </lineage>
</organism>
<reference evidence="2 3" key="1">
    <citation type="journal article" date="2019" name="Genome Biol. Evol.">
        <title>Insights into the evolution of the New World diploid cottons (Gossypium, subgenus Houzingenia) based on genome sequencing.</title>
        <authorList>
            <person name="Grover C.E."/>
            <person name="Arick M.A. 2nd"/>
            <person name="Thrash A."/>
            <person name="Conover J.L."/>
            <person name="Sanders W.S."/>
            <person name="Peterson D.G."/>
            <person name="Frelichowski J.E."/>
            <person name="Scheffler J.A."/>
            <person name="Scheffler B.E."/>
            <person name="Wendel J.F."/>
        </authorList>
    </citation>
    <scope>NUCLEOTIDE SEQUENCE [LARGE SCALE GENOMIC DNA]</scope>
    <source>
        <strain evidence="2">8</strain>
        <tissue evidence="2">Leaf</tissue>
    </source>
</reference>
<dbReference type="InterPro" id="IPR011009">
    <property type="entry name" value="Kinase-like_dom_sf"/>
</dbReference>
<dbReference type="AlphaFoldDB" id="A0A7J8QM00"/>